<feature type="transmembrane region" description="Helical" evidence="8">
    <location>
        <begin position="70"/>
        <end position="88"/>
    </location>
</feature>
<evidence type="ECO:0000256" key="6">
    <source>
        <dbReference type="ARBA" id="ARBA00023136"/>
    </source>
</evidence>
<protein>
    <submittedName>
        <fullName evidence="9">Major Facilitator Superfamily protein</fullName>
    </submittedName>
</protein>
<feature type="transmembrane region" description="Helical" evidence="8">
    <location>
        <begin position="12"/>
        <end position="33"/>
    </location>
</feature>
<keyword evidence="10" id="KW-1185">Reference proteome</keyword>
<keyword evidence="2" id="KW-0813">Transport</keyword>
<evidence type="ECO:0000256" key="5">
    <source>
        <dbReference type="ARBA" id="ARBA00022989"/>
    </source>
</evidence>
<proteinExistence type="predicted"/>
<keyword evidence="4 8" id="KW-0812">Transmembrane</keyword>
<dbReference type="EMBL" id="FZOR01000056">
    <property type="protein sequence ID" value="SNT60221.1"/>
    <property type="molecule type" value="Genomic_DNA"/>
</dbReference>
<evidence type="ECO:0000256" key="3">
    <source>
        <dbReference type="ARBA" id="ARBA00022475"/>
    </source>
</evidence>
<sequence>MLVMRDLPRAVKALIGVRLINQLGAYVMSFLAVLAGPRLAAAALAVFGLAALASRWIGGLLLDRFAPRTLIVFGLASTGAGLLLLAAARGSGEFLAAVALVGLAFEIYEPATQESLARVGGRRSDLYGLLGTLAVAVGAIGGLLAAVLLPLGPRWLAVVDGLTCLLAAGVAALFLARDPPVRRVERSVRWRPPRRLFRLTAAGTAFGCGYLAVLMFMPLVLLQRGAPPWLPGLTLTGAALLAPLTGFLGRRRLNAYQHEHVLAIGCAALGVLAVVLAAGRSVPLTVAAYLAWAVTDSVLQGRWQALIADIAPEPERPRWFAFFGSSWGVAQPAVPGLVALAGAAMPVGAVAFLLTPVLLHRPGRRRPVDPGAAGTGAVGAVRRHETGGGVRSP</sequence>
<evidence type="ECO:0000256" key="1">
    <source>
        <dbReference type="ARBA" id="ARBA00004651"/>
    </source>
</evidence>
<name>A0A239NZA4_9ACTN</name>
<feature type="region of interest" description="Disordered" evidence="7">
    <location>
        <begin position="365"/>
        <end position="393"/>
    </location>
</feature>
<dbReference type="AlphaFoldDB" id="A0A239NZA4"/>
<dbReference type="SUPFAM" id="SSF103473">
    <property type="entry name" value="MFS general substrate transporter"/>
    <property type="match status" value="1"/>
</dbReference>
<evidence type="ECO:0000313" key="9">
    <source>
        <dbReference type="EMBL" id="SNT60221.1"/>
    </source>
</evidence>
<evidence type="ECO:0000256" key="2">
    <source>
        <dbReference type="ARBA" id="ARBA00022448"/>
    </source>
</evidence>
<feature type="transmembrane region" description="Helical" evidence="8">
    <location>
        <begin position="261"/>
        <end position="279"/>
    </location>
</feature>
<dbReference type="InterPro" id="IPR011701">
    <property type="entry name" value="MFS"/>
</dbReference>
<dbReference type="PANTHER" id="PTHR23517:SF2">
    <property type="entry name" value="MULTIDRUG RESISTANCE PROTEIN MDTH"/>
    <property type="match status" value="1"/>
</dbReference>
<dbReference type="GO" id="GO:0005886">
    <property type="term" value="C:plasma membrane"/>
    <property type="evidence" value="ECO:0007669"/>
    <property type="project" value="UniProtKB-SubCell"/>
</dbReference>
<feature type="transmembrane region" description="Helical" evidence="8">
    <location>
        <begin position="229"/>
        <end position="249"/>
    </location>
</feature>
<dbReference type="InterPro" id="IPR050171">
    <property type="entry name" value="MFS_Transporters"/>
</dbReference>
<evidence type="ECO:0000256" key="8">
    <source>
        <dbReference type="SAM" id="Phobius"/>
    </source>
</evidence>
<feature type="transmembrane region" description="Helical" evidence="8">
    <location>
        <begin position="337"/>
        <end position="359"/>
    </location>
</feature>
<keyword evidence="6 8" id="KW-0472">Membrane</keyword>
<gene>
    <name evidence="9" type="ORF">SAMN05443665_105620</name>
</gene>
<feature type="transmembrane region" description="Helical" evidence="8">
    <location>
        <begin position="94"/>
        <end position="111"/>
    </location>
</feature>
<reference evidence="9 10" key="1">
    <citation type="submission" date="2017-06" db="EMBL/GenBank/DDBJ databases">
        <authorList>
            <person name="Kim H.J."/>
            <person name="Triplett B.A."/>
        </authorList>
    </citation>
    <scope>NUCLEOTIDE SEQUENCE [LARGE SCALE GENOMIC DNA]</scope>
    <source>
        <strain evidence="9 10">DSM 44715</strain>
    </source>
</reference>
<feature type="transmembrane region" description="Helical" evidence="8">
    <location>
        <begin position="196"/>
        <end position="217"/>
    </location>
</feature>
<accession>A0A239NZA4</accession>
<feature type="transmembrane region" description="Helical" evidence="8">
    <location>
        <begin position="39"/>
        <end position="58"/>
    </location>
</feature>
<evidence type="ECO:0000256" key="4">
    <source>
        <dbReference type="ARBA" id="ARBA00022692"/>
    </source>
</evidence>
<evidence type="ECO:0000256" key="7">
    <source>
        <dbReference type="SAM" id="MobiDB-lite"/>
    </source>
</evidence>
<dbReference type="PANTHER" id="PTHR23517">
    <property type="entry name" value="RESISTANCE PROTEIN MDTM, PUTATIVE-RELATED-RELATED"/>
    <property type="match status" value="1"/>
</dbReference>
<dbReference type="InterPro" id="IPR036259">
    <property type="entry name" value="MFS_trans_sf"/>
</dbReference>
<feature type="transmembrane region" description="Helical" evidence="8">
    <location>
        <begin position="155"/>
        <end position="176"/>
    </location>
</feature>
<evidence type="ECO:0000313" key="10">
    <source>
        <dbReference type="Proteomes" id="UP000198318"/>
    </source>
</evidence>
<dbReference type="GO" id="GO:0022857">
    <property type="term" value="F:transmembrane transporter activity"/>
    <property type="evidence" value="ECO:0007669"/>
    <property type="project" value="InterPro"/>
</dbReference>
<keyword evidence="3" id="KW-1003">Cell membrane</keyword>
<dbReference type="Pfam" id="PF07690">
    <property type="entry name" value="MFS_1"/>
    <property type="match status" value="1"/>
</dbReference>
<dbReference type="Proteomes" id="UP000198318">
    <property type="component" value="Unassembled WGS sequence"/>
</dbReference>
<comment type="subcellular location">
    <subcellularLocation>
        <location evidence="1">Cell membrane</location>
        <topology evidence="1">Multi-pass membrane protein</topology>
    </subcellularLocation>
</comment>
<feature type="transmembrane region" description="Helical" evidence="8">
    <location>
        <begin position="126"/>
        <end position="149"/>
    </location>
</feature>
<dbReference type="Gene3D" id="1.20.1250.20">
    <property type="entry name" value="MFS general substrate transporter like domains"/>
    <property type="match status" value="1"/>
</dbReference>
<keyword evidence="5 8" id="KW-1133">Transmembrane helix</keyword>
<organism evidence="9 10">
    <name type="scientific">Actinomadura meyerae</name>
    <dbReference type="NCBI Taxonomy" id="240840"/>
    <lineage>
        <taxon>Bacteria</taxon>
        <taxon>Bacillati</taxon>
        <taxon>Actinomycetota</taxon>
        <taxon>Actinomycetes</taxon>
        <taxon>Streptosporangiales</taxon>
        <taxon>Thermomonosporaceae</taxon>
        <taxon>Actinomadura</taxon>
    </lineage>
</organism>